<dbReference type="EMBL" id="RZUL01000007">
    <property type="protein sequence ID" value="RVT39393.1"/>
    <property type="molecule type" value="Genomic_DNA"/>
</dbReference>
<dbReference type="RefSeq" id="WP_127691758.1">
    <property type="nucleotide sequence ID" value="NZ_RZUL01000007.1"/>
</dbReference>
<evidence type="ECO:0000313" key="5">
    <source>
        <dbReference type="Proteomes" id="UP000282977"/>
    </source>
</evidence>
<feature type="domain" description="AAA+ ATPase" evidence="3">
    <location>
        <begin position="74"/>
        <end position="203"/>
    </location>
</feature>
<dbReference type="Proteomes" id="UP000282977">
    <property type="component" value="Unassembled WGS sequence"/>
</dbReference>
<dbReference type="Gene3D" id="3.40.50.300">
    <property type="entry name" value="P-loop containing nucleotide triphosphate hydrolases"/>
    <property type="match status" value="1"/>
</dbReference>
<dbReference type="GO" id="GO:0016887">
    <property type="term" value="F:ATP hydrolysis activity"/>
    <property type="evidence" value="ECO:0007669"/>
    <property type="project" value="InterPro"/>
</dbReference>
<dbReference type="SUPFAM" id="SSF52540">
    <property type="entry name" value="P-loop containing nucleoside triphosphate hydrolases"/>
    <property type="match status" value="1"/>
</dbReference>
<proteinExistence type="inferred from homology"/>
<feature type="compositionally biased region" description="Basic and acidic residues" evidence="2">
    <location>
        <begin position="1"/>
        <end position="14"/>
    </location>
</feature>
<comment type="caution">
    <text evidence="4">The sequence shown here is derived from an EMBL/GenBank/DDBJ whole genome shotgun (WGS) entry which is preliminary data.</text>
</comment>
<reference evidence="4 5" key="1">
    <citation type="submission" date="2019-01" db="EMBL/GenBank/DDBJ databases">
        <authorList>
            <person name="Chen W.-M."/>
        </authorList>
    </citation>
    <scope>NUCLEOTIDE SEQUENCE [LARGE SCALE GENOMIC DNA]</scope>
    <source>
        <strain evidence="4 5">TLA-22</strain>
    </source>
</reference>
<dbReference type="Pfam" id="PF00004">
    <property type="entry name" value="AAA"/>
    <property type="match status" value="1"/>
</dbReference>
<feature type="region of interest" description="Disordered" evidence="2">
    <location>
        <begin position="1"/>
        <end position="24"/>
    </location>
</feature>
<evidence type="ECO:0000259" key="3">
    <source>
        <dbReference type="SMART" id="SM00382"/>
    </source>
</evidence>
<name>A0A437J3Z0_9SPHN</name>
<keyword evidence="5" id="KW-1185">Reference proteome</keyword>
<dbReference type="PANTHER" id="PTHR23074">
    <property type="entry name" value="AAA DOMAIN-CONTAINING"/>
    <property type="match status" value="1"/>
</dbReference>
<dbReference type="SMART" id="SM00382">
    <property type="entry name" value="AAA"/>
    <property type="match status" value="1"/>
</dbReference>
<dbReference type="AlphaFoldDB" id="A0A437J3Z0"/>
<evidence type="ECO:0000313" key="4">
    <source>
        <dbReference type="EMBL" id="RVT39393.1"/>
    </source>
</evidence>
<evidence type="ECO:0000256" key="1">
    <source>
        <dbReference type="ARBA" id="ARBA00006914"/>
    </source>
</evidence>
<dbReference type="InterPro" id="IPR003593">
    <property type="entry name" value="AAA+_ATPase"/>
</dbReference>
<accession>A0A437J3Z0</accession>
<dbReference type="GO" id="GO:0005524">
    <property type="term" value="F:ATP binding"/>
    <property type="evidence" value="ECO:0007669"/>
    <property type="project" value="InterPro"/>
</dbReference>
<dbReference type="OrthoDB" id="7438987at2"/>
<organism evidence="4 5">
    <name type="scientific">Sphingobium algorifonticola</name>
    <dbReference type="NCBI Taxonomy" id="2008318"/>
    <lineage>
        <taxon>Bacteria</taxon>
        <taxon>Pseudomonadati</taxon>
        <taxon>Pseudomonadota</taxon>
        <taxon>Alphaproteobacteria</taxon>
        <taxon>Sphingomonadales</taxon>
        <taxon>Sphingomonadaceae</taxon>
        <taxon>Sphingobium</taxon>
    </lineage>
</organism>
<dbReference type="InterPro" id="IPR003959">
    <property type="entry name" value="ATPase_AAA_core"/>
</dbReference>
<gene>
    <name evidence="4" type="ORF">ENE74_15135</name>
</gene>
<dbReference type="InterPro" id="IPR050304">
    <property type="entry name" value="MT-severing_AAA_ATPase"/>
</dbReference>
<evidence type="ECO:0000256" key="2">
    <source>
        <dbReference type="SAM" id="MobiDB-lite"/>
    </source>
</evidence>
<dbReference type="CDD" id="cd19481">
    <property type="entry name" value="RecA-like_protease"/>
    <property type="match status" value="1"/>
</dbReference>
<comment type="similarity">
    <text evidence="1">Belongs to the AAA ATPase family.</text>
</comment>
<dbReference type="PANTHER" id="PTHR23074:SF17">
    <property type="entry name" value="FIDGETIN-LIKE PROTEIN 1"/>
    <property type="match status" value="1"/>
</dbReference>
<protein>
    <submittedName>
        <fullName evidence="4">AAA family ATPase</fullName>
    </submittedName>
</protein>
<dbReference type="InterPro" id="IPR027417">
    <property type="entry name" value="P-loop_NTPase"/>
</dbReference>
<sequence length="294" mass="32617">MHRQDSSKQSRRGDSSNASGGRDVAKTAIHSVMRILGQSCAPDSPGSSLYDPQLSRADTNLARLSEQLANSPDRGWSLLLSGPSGTGKSAFARHLAEVMGIEVEERRCSDLMSPYVGETEQNIAEAFARAAERGAMLLIDEADSFLYRREAGQRSWEVSQVNEMLVQLEHLRTPFVATTNLADKLDAATQRRFTMRATFRPMKTDQARKLFQAHFGQVWPAEWPVHEGQTPGDFAVVAHRARLLSEREPTVLLRWLREEIEARGDQNCGAMGFHIPSTAATTPTNIDKQNLRAA</sequence>